<dbReference type="InterPro" id="IPR026847">
    <property type="entry name" value="VPS13"/>
</dbReference>
<feature type="domain" description="Vacuolar protein sorting-associated protein 13 VPS13 adaptor binding" evidence="2">
    <location>
        <begin position="20"/>
        <end position="166"/>
    </location>
</feature>
<dbReference type="GO" id="GO:0006623">
    <property type="term" value="P:protein targeting to vacuole"/>
    <property type="evidence" value="ECO:0007669"/>
    <property type="project" value="TreeGrafter"/>
</dbReference>
<comment type="similarity">
    <text evidence="1">Belongs to the VPS13 family.</text>
</comment>
<evidence type="ECO:0000256" key="1">
    <source>
        <dbReference type="ARBA" id="ARBA00006545"/>
    </source>
</evidence>
<evidence type="ECO:0000313" key="5">
    <source>
        <dbReference type="Proteomes" id="UP000663854"/>
    </source>
</evidence>
<dbReference type="EMBL" id="CAJNOH010007080">
    <property type="protein sequence ID" value="CAF1448997.1"/>
    <property type="molecule type" value="Genomic_DNA"/>
</dbReference>
<organism evidence="3 5">
    <name type="scientific">Rotaria sordida</name>
    <dbReference type="NCBI Taxonomy" id="392033"/>
    <lineage>
        <taxon>Eukaryota</taxon>
        <taxon>Metazoa</taxon>
        <taxon>Spiralia</taxon>
        <taxon>Gnathifera</taxon>
        <taxon>Rotifera</taxon>
        <taxon>Eurotatoria</taxon>
        <taxon>Bdelloidea</taxon>
        <taxon>Philodinida</taxon>
        <taxon>Philodinidae</taxon>
        <taxon>Rotaria</taxon>
    </lineage>
</organism>
<sequence>MTSCKVINDRTYMVCIDIVTCSFGMTKIITLASSTAIINNSSFDIEVAENVIKANQIIPYWPRYIKEGVMCVRYLGGILSASCFSIKDKHRTLLRMNDIEHPTLHVEVTATDYDGFKINFSDYKIGDAPLLIVNSLLNQSISFCQKEDFHTQILPPQYYVYYTWNDSLKPQELILATNGDNLTIKLNPVCGIIDKENENPTYYAIFHDGPQTVLIFSSETQIIDAVSDTSSINESMNSYIQIGLRCLVISIINDINHEDLLYISLNPTKDISKYQIDKNRYVKFDGDVAEISDEEGNSIHVKRDTLDGFWVGYGFSTNHQAINLKINNLQIDNQLQITLFPTILYPIISKATATDIPEKPFIELSLFKSQSVRSNTIHIKYFKLLIQEFFMSIDQGLIIAILAFIKQQKDPAAPTVDMNPDLKRIDKPLETLFKGETDNTSEESTIYFDNLHLSPLKIHVSFSMHGAKASEQLLAEYPIVDFLLQILNVAEVQDVILKLNFYERKNDRYTITKLTNEISNHYEDQFLKQLHVVVLGLDV</sequence>
<proteinExistence type="inferred from homology"/>
<keyword evidence="6" id="KW-1185">Reference proteome</keyword>
<dbReference type="AlphaFoldDB" id="A0A815PGU3"/>
<evidence type="ECO:0000313" key="6">
    <source>
        <dbReference type="Proteomes" id="UP000663870"/>
    </source>
</evidence>
<dbReference type="EMBL" id="CAJNOL010008703">
    <property type="protein sequence ID" value="CAF1638293.1"/>
    <property type="molecule type" value="Genomic_DNA"/>
</dbReference>
<dbReference type="Proteomes" id="UP000663870">
    <property type="component" value="Unassembled WGS sequence"/>
</dbReference>
<evidence type="ECO:0000259" key="2">
    <source>
        <dbReference type="Pfam" id="PF25036"/>
    </source>
</evidence>
<evidence type="ECO:0000313" key="3">
    <source>
        <dbReference type="EMBL" id="CAF1448997.1"/>
    </source>
</evidence>
<comment type="caution">
    <text evidence="3">The sequence shown here is derived from an EMBL/GenBank/DDBJ whole genome shotgun (WGS) entry which is preliminary data.</text>
</comment>
<dbReference type="InterPro" id="IPR009543">
    <property type="entry name" value="VPS13_VAB"/>
</dbReference>
<dbReference type="Pfam" id="PF25036">
    <property type="entry name" value="VPS13_VAB"/>
    <property type="match status" value="1"/>
</dbReference>
<evidence type="ECO:0000313" key="4">
    <source>
        <dbReference type="EMBL" id="CAF1638293.1"/>
    </source>
</evidence>
<name>A0A815PGU3_9BILA</name>
<reference evidence="3" key="1">
    <citation type="submission" date="2021-02" db="EMBL/GenBank/DDBJ databases">
        <authorList>
            <person name="Nowell W R."/>
        </authorList>
    </citation>
    <scope>NUCLEOTIDE SEQUENCE</scope>
</reference>
<accession>A0A815PGU3</accession>
<protein>
    <recommendedName>
        <fullName evidence="2">Vacuolar protein sorting-associated protein 13 VPS13 adaptor binding domain-containing protein</fullName>
    </recommendedName>
</protein>
<feature type="non-terminal residue" evidence="3">
    <location>
        <position position="1"/>
    </location>
</feature>
<dbReference type="PANTHER" id="PTHR16166:SF93">
    <property type="entry name" value="INTERMEMBRANE LIPID TRANSFER PROTEIN VPS13"/>
    <property type="match status" value="1"/>
</dbReference>
<dbReference type="PANTHER" id="PTHR16166">
    <property type="entry name" value="VACUOLAR PROTEIN SORTING-ASSOCIATED PROTEIN VPS13"/>
    <property type="match status" value="1"/>
</dbReference>
<gene>
    <name evidence="4" type="ORF">JXQ802_LOCUS52814</name>
    <name evidence="3" type="ORF">PYM288_LOCUS36466</name>
</gene>
<dbReference type="GO" id="GO:0045053">
    <property type="term" value="P:protein retention in Golgi apparatus"/>
    <property type="evidence" value="ECO:0007669"/>
    <property type="project" value="TreeGrafter"/>
</dbReference>
<dbReference type="Proteomes" id="UP000663854">
    <property type="component" value="Unassembled WGS sequence"/>
</dbReference>